<name>L8ISX9_9CETA</name>
<organism evidence="1 2">
    <name type="scientific">Bos mutus</name>
    <name type="common">wild yak</name>
    <dbReference type="NCBI Taxonomy" id="72004"/>
    <lineage>
        <taxon>Eukaryota</taxon>
        <taxon>Metazoa</taxon>
        <taxon>Chordata</taxon>
        <taxon>Craniata</taxon>
        <taxon>Vertebrata</taxon>
        <taxon>Euteleostomi</taxon>
        <taxon>Mammalia</taxon>
        <taxon>Eutheria</taxon>
        <taxon>Laurasiatheria</taxon>
        <taxon>Artiodactyla</taxon>
        <taxon>Ruminantia</taxon>
        <taxon>Pecora</taxon>
        <taxon>Bovidae</taxon>
        <taxon>Bovinae</taxon>
        <taxon>Bos</taxon>
    </lineage>
</organism>
<proteinExistence type="predicted"/>
<evidence type="ECO:0000313" key="2">
    <source>
        <dbReference type="Proteomes" id="UP000011080"/>
    </source>
</evidence>
<dbReference type="InterPro" id="IPR043136">
    <property type="entry name" value="B30.2/SPRY_sf"/>
</dbReference>
<evidence type="ECO:0000313" key="1">
    <source>
        <dbReference type="EMBL" id="ELR59153.1"/>
    </source>
</evidence>
<dbReference type="Proteomes" id="UP000011080">
    <property type="component" value="Unassembled WGS sequence"/>
</dbReference>
<accession>L8ISX9</accession>
<dbReference type="InterPro" id="IPR013320">
    <property type="entry name" value="ConA-like_dom_sf"/>
</dbReference>
<protein>
    <submittedName>
        <fullName evidence="1">Uncharacterized protein</fullName>
    </submittedName>
</protein>
<gene>
    <name evidence="1" type="ORF">M91_18710</name>
</gene>
<reference evidence="1 2" key="1">
    <citation type="journal article" date="2012" name="Nat. Genet.">
        <title>The yak genome and adaptation to life at high altitude.</title>
        <authorList>
            <person name="Qiu Q."/>
            <person name="Zhang G."/>
            <person name="Ma T."/>
            <person name="Qian W."/>
            <person name="Wang J."/>
            <person name="Ye Z."/>
            <person name="Cao C."/>
            <person name="Hu Q."/>
            <person name="Kim J."/>
            <person name="Larkin D.M."/>
            <person name="Auvil L."/>
            <person name="Capitanu B."/>
            <person name="Ma J."/>
            <person name="Lewin H.A."/>
            <person name="Qian X."/>
            <person name="Lang Y."/>
            <person name="Zhou R."/>
            <person name="Wang L."/>
            <person name="Wang K."/>
            <person name="Xia J."/>
            <person name="Liao S."/>
            <person name="Pan S."/>
            <person name="Lu X."/>
            <person name="Hou H."/>
            <person name="Wang Y."/>
            <person name="Zang X."/>
            <person name="Yin Y."/>
            <person name="Ma H."/>
            <person name="Zhang J."/>
            <person name="Wang Z."/>
            <person name="Zhang Y."/>
            <person name="Zhang D."/>
            <person name="Yonezawa T."/>
            <person name="Hasegawa M."/>
            <person name="Zhong Y."/>
            <person name="Liu W."/>
            <person name="Zhang Y."/>
            <person name="Huang Z."/>
            <person name="Zhang S."/>
            <person name="Long R."/>
            <person name="Yang H."/>
            <person name="Wang J."/>
            <person name="Lenstra J.A."/>
            <person name="Cooper D.N."/>
            <person name="Wu Y."/>
            <person name="Wang J."/>
            <person name="Shi P."/>
            <person name="Wang J."/>
            <person name="Liu J."/>
        </authorList>
    </citation>
    <scope>NUCLEOTIDE SEQUENCE [LARGE SCALE GENOMIC DNA]</scope>
    <source>
        <strain evidence="2">yakQH1</strain>
    </source>
</reference>
<dbReference type="AlphaFoldDB" id="L8ISX9"/>
<dbReference type="Gene3D" id="2.60.120.920">
    <property type="match status" value="1"/>
</dbReference>
<feature type="non-terminal residue" evidence="1">
    <location>
        <position position="1"/>
    </location>
</feature>
<sequence length="77" mass="8916">ERELLSLSRKHFLHKVISTFKIDLTLDLETVQSDLISEDKMSLAENQTFLTVLTFHLPILSAEGFEAGKHYWQVEVK</sequence>
<dbReference type="SUPFAM" id="SSF49899">
    <property type="entry name" value="Concanavalin A-like lectins/glucanases"/>
    <property type="match status" value="1"/>
</dbReference>
<dbReference type="EMBL" id="JH880750">
    <property type="protein sequence ID" value="ELR59153.1"/>
    <property type="molecule type" value="Genomic_DNA"/>
</dbReference>
<feature type="non-terminal residue" evidence="1">
    <location>
        <position position="77"/>
    </location>
</feature>